<dbReference type="PANTHER" id="PTHR35004:SF6">
    <property type="entry name" value="TRANSPOSASE"/>
    <property type="match status" value="1"/>
</dbReference>
<dbReference type="EMBL" id="JAQOTG010000041">
    <property type="protein sequence ID" value="MDE8565756.1"/>
    <property type="molecule type" value="Genomic_DNA"/>
</dbReference>
<dbReference type="InterPro" id="IPR001584">
    <property type="entry name" value="Integrase_cat-core"/>
</dbReference>
<evidence type="ECO:0000259" key="1">
    <source>
        <dbReference type="PROSITE" id="PS50994"/>
    </source>
</evidence>
<gene>
    <name evidence="2" type="ORF">PNH38_18155</name>
</gene>
<dbReference type="InterPro" id="IPR012337">
    <property type="entry name" value="RNaseH-like_sf"/>
</dbReference>
<comment type="caution">
    <text evidence="2">The sequence shown here is derived from an EMBL/GenBank/DDBJ whole genome shotgun (WGS) entry which is preliminary data.</text>
</comment>
<dbReference type="SUPFAM" id="SSF53098">
    <property type="entry name" value="Ribonuclease H-like"/>
    <property type="match status" value="1"/>
</dbReference>
<proteinExistence type="predicted"/>
<dbReference type="PANTHER" id="PTHR35004">
    <property type="entry name" value="TRANSPOSASE RV3428C-RELATED"/>
    <property type="match status" value="1"/>
</dbReference>
<protein>
    <submittedName>
        <fullName evidence="2">DDE-type integrase/transposase/recombinase</fullName>
    </submittedName>
</protein>
<keyword evidence="3" id="KW-1185">Reference proteome</keyword>
<reference evidence="2 3" key="1">
    <citation type="submission" date="2023-01" db="EMBL/GenBank/DDBJ databases">
        <title>Genome-based reclassification of Anoxybacillus geothermalis as a later heterotypic synonym of Anoxybacillus rupiensis.</title>
        <authorList>
            <person name="Inan Bektas K."/>
            <person name="Canakci S."/>
            <person name="Belduz A.A."/>
            <person name="Guler H.H."/>
        </authorList>
    </citation>
    <scope>NUCLEOTIDE SEQUENCE [LARGE SCALE GENOMIC DNA]</scope>
    <source>
        <strain evidence="2 3">DSM 17127</strain>
    </source>
</reference>
<dbReference type="Pfam" id="PF00665">
    <property type="entry name" value="rve"/>
    <property type="match status" value="1"/>
</dbReference>
<evidence type="ECO:0000313" key="2">
    <source>
        <dbReference type="EMBL" id="MDE8565756.1"/>
    </source>
</evidence>
<name>A0ABT5W8V3_9BACL</name>
<dbReference type="InterPro" id="IPR036397">
    <property type="entry name" value="RNaseH_sf"/>
</dbReference>
<dbReference type="Gene3D" id="3.30.420.10">
    <property type="entry name" value="Ribonuclease H-like superfamily/Ribonuclease H"/>
    <property type="match status" value="1"/>
</dbReference>
<evidence type="ECO:0000313" key="3">
    <source>
        <dbReference type="Proteomes" id="UP001213979"/>
    </source>
</evidence>
<feature type="domain" description="Integrase catalytic" evidence="1">
    <location>
        <begin position="1"/>
        <end position="168"/>
    </location>
</feature>
<sequence length="168" mass="19881">MGEQAQVDFGQIRVKDQRGKEVQLYFIAFVLSHSRYKYKEWLNRPFTTRDVIEAHERAFQWFGGMPRELVYDQDNLIVVSENAGDLILTAEFEAYRRQRNLTLHVCRKADPESKGKIENVVGFIKHNFAKHRTFLHLDLWNEQGWEWLNRTGNGRIHNTTKKETGRCV</sequence>
<organism evidence="2 3">
    <name type="scientific">Anoxybacteroides rupiense</name>
    <dbReference type="NCBI Taxonomy" id="311460"/>
    <lineage>
        <taxon>Bacteria</taxon>
        <taxon>Bacillati</taxon>
        <taxon>Bacillota</taxon>
        <taxon>Bacilli</taxon>
        <taxon>Bacillales</taxon>
        <taxon>Anoxybacillaceae</taxon>
        <taxon>Anoxybacteroides</taxon>
    </lineage>
</organism>
<accession>A0ABT5W8V3</accession>
<dbReference type="PROSITE" id="PS50994">
    <property type="entry name" value="INTEGRASE"/>
    <property type="match status" value="1"/>
</dbReference>
<dbReference type="Proteomes" id="UP001213979">
    <property type="component" value="Unassembled WGS sequence"/>
</dbReference>